<dbReference type="InterPro" id="IPR036249">
    <property type="entry name" value="Thioredoxin-like_sf"/>
</dbReference>
<dbReference type="HOGENOM" id="CLU_035338_0_1_1"/>
<dbReference type="PANTHER" id="PTHR28630">
    <property type="match status" value="1"/>
</dbReference>
<dbReference type="EMBL" id="JOWA01000121">
    <property type="protein sequence ID" value="KEZ40673.1"/>
    <property type="molecule type" value="Genomic_DNA"/>
</dbReference>
<dbReference type="InterPro" id="IPR032801">
    <property type="entry name" value="PXL2A/B/C"/>
</dbReference>
<name>A0A084G011_PSEDA</name>
<feature type="region of interest" description="Disordered" evidence="1">
    <location>
        <begin position="1"/>
        <end position="67"/>
    </location>
</feature>
<dbReference type="Gene3D" id="3.40.30.10">
    <property type="entry name" value="Glutaredoxin"/>
    <property type="match status" value="1"/>
</dbReference>
<dbReference type="VEuPathDB" id="FungiDB:SAPIO_CDS8608"/>
<reference evidence="2 3" key="1">
    <citation type="journal article" date="2014" name="Genome Announc.">
        <title>Draft genome sequence of the pathogenic fungus Scedosporium apiospermum.</title>
        <authorList>
            <person name="Vandeputte P."/>
            <person name="Ghamrawi S."/>
            <person name="Rechenmann M."/>
            <person name="Iltis A."/>
            <person name="Giraud S."/>
            <person name="Fleury M."/>
            <person name="Thornton C."/>
            <person name="Delhaes L."/>
            <person name="Meyer W."/>
            <person name="Papon N."/>
            <person name="Bouchara J.P."/>
        </authorList>
    </citation>
    <scope>NUCLEOTIDE SEQUENCE [LARGE SCALE GENOMIC DNA]</scope>
    <source>
        <strain evidence="2 3">IHEM 14462</strain>
    </source>
</reference>
<gene>
    <name evidence="2" type="ORF">SAPIO_CDS8608</name>
</gene>
<dbReference type="PANTHER" id="PTHR28630:SF3">
    <property type="entry name" value="PEROXIREDOXIN-LIKE 2C"/>
    <property type="match status" value="1"/>
</dbReference>
<dbReference type="SUPFAM" id="SSF52833">
    <property type="entry name" value="Thioredoxin-like"/>
    <property type="match status" value="1"/>
</dbReference>
<keyword evidence="3" id="KW-1185">Reference proteome</keyword>
<dbReference type="OrthoDB" id="40334at2759"/>
<dbReference type="GeneID" id="27727680"/>
<dbReference type="KEGG" id="sapo:SAPIO_CDS8608"/>
<feature type="compositionally biased region" description="Low complexity" evidence="1">
    <location>
        <begin position="11"/>
        <end position="29"/>
    </location>
</feature>
<evidence type="ECO:0008006" key="4">
    <source>
        <dbReference type="Google" id="ProtNLM"/>
    </source>
</evidence>
<dbReference type="FunFam" id="3.40.30.10:FF:000404">
    <property type="entry name" value="WGS project CABT00000000 data, contig 2.14"/>
    <property type="match status" value="1"/>
</dbReference>
<evidence type="ECO:0000256" key="1">
    <source>
        <dbReference type="SAM" id="MobiDB-lite"/>
    </source>
</evidence>
<protein>
    <recommendedName>
        <fullName evidence="4">Thioredoxin-like protein AAED1</fullName>
    </recommendedName>
</protein>
<dbReference type="RefSeq" id="XP_016640472.1">
    <property type="nucleotide sequence ID" value="XM_016790209.1"/>
</dbReference>
<dbReference type="OMA" id="FLFEPRD"/>
<dbReference type="CDD" id="cd02970">
    <property type="entry name" value="PRX_like2"/>
    <property type="match status" value="1"/>
</dbReference>
<organism evidence="2 3">
    <name type="scientific">Pseudallescheria apiosperma</name>
    <name type="common">Scedosporium apiospermum</name>
    <dbReference type="NCBI Taxonomy" id="563466"/>
    <lineage>
        <taxon>Eukaryota</taxon>
        <taxon>Fungi</taxon>
        <taxon>Dikarya</taxon>
        <taxon>Ascomycota</taxon>
        <taxon>Pezizomycotina</taxon>
        <taxon>Sordariomycetes</taxon>
        <taxon>Hypocreomycetidae</taxon>
        <taxon>Microascales</taxon>
        <taxon>Microascaceae</taxon>
        <taxon>Scedosporium</taxon>
    </lineage>
</organism>
<accession>A0A084G011</accession>
<comment type="caution">
    <text evidence="2">The sequence shown here is derived from an EMBL/GenBank/DDBJ whole genome shotgun (WGS) entry which is preliminary data.</text>
</comment>
<dbReference type="Pfam" id="PF13911">
    <property type="entry name" value="AhpC-TSA_2"/>
    <property type="match status" value="1"/>
</dbReference>
<dbReference type="AlphaFoldDB" id="A0A084G011"/>
<evidence type="ECO:0000313" key="2">
    <source>
        <dbReference type="EMBL" id="KEZ40673.1"/>
    </source>
</evidence>
<dbReference type="Proteomes" id="UP000028545">
    <property type="component" value="Unassembled WGS sequence"/>
</dbReference>
<evidence type="ECO:0000313" key="3">
    <source>
        <dbReference type="Proteomes" id="UP000028545"/>
    </source>
</evidence>
<sequence length="287" mass="30972">MSEPAVPVTEATPALAASAPATATGAITSPTPPRTSGDQRKSPTPKLDTSKPQDFDGEVGTNDVPPPIEVVKALDDYLVLDKEGKSHTFKSLYNGKNSARRVLVIFVRHFFCGNCQDYLLALSEAITPDALLSLPVSTSVVVIGCGDPALIDMYAEVTNCVFPIYTDPSRKLFDSLGMIKTLQLGARPTYTRKSMTSTVVTGVLQGLKQVKSGLATKSGDQRQVGGEFLFEPVDVVNSPTPTVPSGDETKDDEYGLEEKTIKWCHRMKSTRDHTEIPELKKLLGLTS</sequence>
<proteinExistence type="predicted"/>